<organism evidence="3 4">
    <name type="scientific">Bathycoccus prasinos</name>
    <dbReference type="NCBI Taxonomy" id="41875"/>
    <lineage>
        <taxon>Eukaryota</taxon>
        <taxon>Viridiplantae</taxon>
        <taxon>Chlorophyta</taxon>
        <taxon>Mamiellophyceae</taxon>
        <taxon>Mamiellales</taxon>
        <taxon>Bathycoccaceae</taxon>
        <taxon>Bathycoccus</taxon>
    </lineage>
</organism>
<keyword evidence="4" id="KW-1185">Reference proteome</keyword>
<evidence type="ECO:0000313" key="3">
    <source>
        <dbReference type="EMBL" id="CCO17080.1"/>
    </source>
</evidence>
<feature type="region of interest" description="Disordered" evidence="2">
    <location>
        <begin position="435"/>
        <end position="455"/>
    </location>
</feature>
<feature type="region of interest" description="Disordered" evidence="2">
    <location>
        <begin position="48"/>
        <end position="76"/>
    </location>
</feature>
<gene>
    <name evidence="3" type="ORF">Bathy06g01180</name>
</gene>
<dbReference type="KEGG" id="bpg:Bathy06g01180"/>
<evidence type="ECO:0000313" key="4">
    <source>
        <dbReference type="Proteomes" id="UP000198341"/>
    </source>
</evidence>
<name>K8EX86_9CHLO</name>
<dbReference type="AlphaFoldDB" id="K8EX86"/>
<dbReference type="Proteomes" id="UP000198341">
    <property type="component" value="Chromosome 6"/>
</dbReference>
<feature type="compositionally biased region" description="Basic and acidic residues" evidence="2">
    <location>
        <begin position="296"/>
        <end position="332"/>
    </location>
</feature>
<protein>
    <submittedName>
        <fullName evidence="3">Uncharacterized protein</fullName>
    </submittedName>
</protein>
<reference evidence="3 4" key="1">
    <citation type="submission" date="2011-10" db="EMBL/GenBank/DDBJ databases">
        <authorList>
            <person name="Genoscope - CEA"/>
        </authorList>
    </citation>
    <scope>NUCLEOTIDE SEQUENCE [LARGE SCALE GENOMIC DNA]</scope>
    <source>
        <strain evidence="3 4">RCC 1105</strain>
    </source>
</reference>
<dbReference type="EMBL" id="FO082273">
    <property type="protein sequence ID" value="CCO17080.1"/>
    <property type="molecule type" value="Genomic_DNA"/>
</dbReference>
<evidence type="ECO:0000256" key="1">
    <source>
        <dbReference type="SAM" id="Coils"/>
    </source>
</evidence>
<accession>K8EX86</accession>
<feature type="region of interest" description="Disordered" evidence="2">
    <location>
        <begin position="1"/>
        <end position="22"/>
    </location>
</feature>
<feature type="compositionally biased region" description="Basic and acidic residues" evidence="2">
    <location>
        <begin position="59"/>
        <end position="70"/>
    </location>
</feature>
<sequence>MERAKADDDDGNRAFGDGGGEEEEALLKKEITKLTKKAQTLTVINTALQQENDNTDDYGESKRGYTHREEEEAVEEIELEEDLEKLRAENLKLLVGGEDGKEYLNEEEEERVKALKSRMHQLQASLQTNELKLAEEMNERERLERVRQRQDGEIENLKVSARERQEELRRARQFSEQLRVEFQRKEHAMKKRFEEELSKNPTSSEGGGDQNSEMDILRRELKQEKERGKDLETRIKELEESMNAMESRHGKEQDQLRRETRMAESRARQCEEELTTAEAMRAESIAPLIKQMEIVNEEKTRESERRDEEEHRLKESRAEAERKRKEMEDEVAKTRRSLLEEKKKYEMLFNSLKLKVDEVDALDTKRREALEVVKETQTLMHEMREREGDLRNQCASMEKQLQRARIQESELREREKVIKAQLVDTRNELEASVKFGGGGVQSYNSMEGMRREREEEEEEYVAEDGFEFGTESDTNQTANVVIQALKHKLKEASNRLIRADIKRKESEKSASEMHYKTIDIERELEKQKKEHATLVELLGEKIERLEFLENSK</sequence>
<feature type="compositionally biased region" description="Basic and acidic residues" evidence="2">
    <location>
        <begin position="246"/>
        <end position="271"/>
    </location>
</feature>
<dbReference type="GeneID" id="19015098"/>
<proteinExistence type="predicted"/>
<feature type="region of interest" description="Disordered" evidence="2">
    <location>
        <begin position="190"/>
        <end position="332"/>
    </location>
</feature>
<feature type="coiled-coil region" evidence="1">
    <location>
        <begin position="475"/>
        <end position="509"/>
    </location>
</feature>
<feature type="coiled-coil region" evidence="1">
    <location>
        <begin position="380"/>
        <end position="414"/>
    </location>
</feature>
<dbReference type="RefSeq" id="XP_007512480.1">
    <property type="nucleotide sequence ID" value="XM_007512418.1"/>
</dbReference>
<feature type="compositionally biased region" description="Basic and acidic residues" evidence="2">
    <location>
        <begin position="215"/>
        <end position="239"/>
    </location>
</feature>
<evidence type="ECO:0000256" key="2">
    <source>
        <dbReference type="SAM" id="MobiDB-lite"/>
    </source>
</evidence>
<keyword evidence="1" id="KW-0175">Coiled coil</keyword>